<dbReference type="InterPro" id="IPR001579">
    <property type="entry name" value="Glyco_hydro_18_chit_AS"/>
</dbReference>
<keyword evidence="6 13" id="KW-0732">Signal</keyword>
<comment type="caution">
    <text evidence="15">The sequence shown here is derived from an EMBL/GenBank/DDBJ whole genome shotgun (WGS) entry which is preliminary data.</text>
</comment>
<dbReference type="GO" id="GO:0008843">
    <property type="term" value="F:endochitinase activity"/>
    <property type="evidence" value="ECO:0007669"/>
    <property type="project" value="UniProtKB-EC"/>
</dbReference>
<comment type="similarity">
    <text evidence="3">Belongs to the glycosyl hydrolase 18 family. Chitinase class V subfamily.</text>
</comment>
<dbReference type="AlphaFoldDB" id="A0A439DGX6"/>
<dbReference type="InterPro" id="IPR050314">
    <property type="entry name" value="Glycosyl_Hydrlase_18"/>
</dbReference>
<dbReference type="InterPro" id="IPR011583">
    <property type="entry name" value="Chitinase_II/V-like_cat"/>
</dbReference>
<organism evidence="15 16">
    <name type="scientific">Xylaria grammica</name>
    <dbReference type="NCBI Taxonomy" id="363999"/>
    <lineage>
        <taxon>Eukaryota</taxon>
        <taxon>Fungi</taxon>
        <taxon>Dikarya</taxon>
        <taxon>Ascomycota</taxon>
        <taxon>Pezizomycotina</taxon>
        <taxon>Sordariomycetes</taxon>
        <taxon>Xylariomycetidae</taxon>
        <taxon>Xylariales</taxon>
        <taxon>Xylariaceae</taxon>
        <taxon>Xylaria</taxon>
    </lineage>
</organism>
<dbReference type="SMART" id="SM00636">
    <property type="entry name" value="Glyco_18"/>
    <property type="match status" value="1"/>
</dbReference>
<proteinExistence type="inferred from homology"/>
<accession>A0A439DGX6</accession>
<dbReference type="GO" id="GO:0006032">
    <property type="term" value="P:chitin catabolic process"/>
    <property type="evidence" value="ECO:0007669"/>
    <property type="project" value="UniProtKB-KW"/>
</dbReference>
<evidence type="ECO:0000256" key="10">
    <source>
        <dbReference type="ARBA" id="ARBA00023295"/>
    </source>
</evidence>
<keyword evidence="10 12" id="KW-0326">Glycosidase</keyword>
<gene>
    <name evidence="15" type="ORF">EKO27_g1436</name>
</gene>
<sequence>MVSFKNIAALLLSASLATAGPISEITERAANFKNLVYFTNWGIYGRNYQPAQLPVSQLNQVLYAFANFRSDGTVYTSDSYADLEKHYDGDSWNDVGTNAYGCIKQLYKLKKANRQLKVLLSIGGWTYSPGFAAAASSDATRSTFAKTAVELVKDWGFDGVDIDWEWPASDTEANNMVSLLSAIRKELDSYSSQYASGYRFILSVALPAGPDNYNKLKLSAMNSAGVDQFNMLAYDYAGSWDTTSGHQANLYADPANPLNTPYSTDAAIKAYIAAGVPANKITLGLPLYGRAFESTSGLGKAFSGVGSGSWENGIWDYKVLPRSGSEIYDATAGASYSYDSASKELVSYDNVDMIKRKAEYIQSKGLGGSMFWEASGDRTDSGSLIAAAYNAQGGSGSLDKSQNLLSYPNSKYDNIKSNLA</sequence>
<evidence type="ECO:0000256" key="5">
    <source>
        <dbReference type="ARBA" id="ARBA00022525"/>
    </source>
</evidence>
<evidence type="ECO:0000256" key="9">
    <source>
        <dbReference type="ARBA" id="ARBA00023277"/>
    </source>
</evidence>
<protein>
    <recommendedName>
        <fullName evidence="4">chitinase</fullName>
        <ecNumber evidence="4">3.2.1.14</ecNumber>
    </recommendedName>
</protein>
<evidence type="ECO:0000256" key="12">
    <source>
        <dbReference type="RuleBase" id="RU000489"/>
    </source>
</evidence>
<evidence type="ECO:0000313" key="16">
    <source>
        <dbReference type="Proteomes" id="UP000286045"/>
    </source>
</evidence>
<dbReference type="InterPro" id="IPR017853">
    <property type="entry name" value="GH"/>
</dbReference>
<dbReference type="SUPFAM" id="SSF51445">
    <property type="entry name" value="(Trans)glycosidases"/>
    <property type="match status" value="1"/>
</dbReference>
<feature type="chain" id="PRO_5019148523" description="chitinase" evidence="13">
    <location>
        <begin position="20"/>
        <end position="420"/>
    </location>
</feature>
<keyword evidence="8" id="KW-0146">Chitin degradation</keyword>
<evidence type="ECO:0000256" key="7">
    <source>
        <dbReference type="ARBA" id="ARBA00022801"/>
    </source>
</evidence>
<dbReference type="CDD" id="cd06548">
    <property type="entry name" value="GH18_chitinase"/>
    <property type="match status" value="1"/>
</dbReference>
<feature type="domain" description="GH18" evidence="14">
    <location>
        <begin position="32"/>
        <end position="395"/>
    </location>
</feature>
<dbReference type="GO" id="GO:0005576">
    <property type="term" value="C:extracellular region"/>
    <property type="evidence" value="ECO:0007669"/>
    <property type="project" value="UniProtKB-SubCell"/>
</dbReference>
<dbReference type="Pfam" id="PF00704">
    <property type="entry name" value="Glyco_hydro_18"/>
    <property type="match status" value="1"/>
</dbReference>
<evidence type="ECO:0000256" key="11">
    <source>
        <dbReference type="ARBA" id="ARBA00023326"/>
    </source>
</evidence>
<dbReference type="PANTHER" id="PTHR11177:SF384">
    <property type="entry name" value="CHITINASE"/>
    <property type="match status" value="1"/>
</dbReference>
<evidence type="ECO:0000256" key="8">
    <source>
        <dbReference type="ARBA" id="ARBA00023024"/>
    </source>
</evidence>
<dbReference type="GO" id="GO:0008061">
    <property type="term" value="F:chitin binding"/>
    <property type="evidence" value="ECO:0007669"/>
    <property type="project" value="InterPro"/>
</dbReference>
<dbReference type="GO" id="GO:0000272">
    <property type="term" value="P:polysaccharide catabolic process"/>
    <property type="evidence" value="ECO:0007669"/>
    <property type="project" value="UniProtKB-KW"/>
</dbReference>
<dbReference type="InterPro" id="IPR029070">
    <property type="entry name" value="Chitinase_insertion_sf"/>
</dbReference>
<keyword evidence="5" id="KW-0964">Secreted</keyword>
<evidence type="ECO:0000256" key="2">
    <source>
        <dbReference type="ARBA" id="ARBA00004613"/>
    </source>
</evidence>
<evidence type="ECO:0000256" key="1">
    <source>
        <dbReference type="ARBA" id="ARBA00000822"/>
    </source>
</evidence>
<evidence type="ECO:0000256" key="6">
    <source>
        <dbReference type="ARBA" id="ARBA00022729"/>
    </source>
</evidence>
<dbReference type="Gene3D" id="3.20.20.80">
    <property type="entry name" value="Glycosidases"/>
    <property type="match status" value="1"/>
</dbReference>
<name>A0A439DGX6_9PEZI</name>
<evidence type="ECO:0000313" key="15">
    <source>
        <dbReference type="EMBL" id="RWA13629.1"/>
    </source>
</evidence>
<dbReference type="EMBL" id="RYZI01000022">
    <property type="protein sequence ID" value="RWA13629.1"/>
    <property type="molecule type" value="Genomic_DNA"/>
</dbReference>
<reference evidence="15 16" key="1">
    <citation type="submission" date="2018-12" db="EMBL/GenBank/DDBJ databases">
        <title>Draft genome sequence of Xylaria grammica IHI A82.</title>
        <authorList>
            <person name="Buettner E."/>
            <person name="Kellner H."/>
        </authorList>
    </citation>
    <scope>NUCLEOTIDE SEQUENCE [LARGE SCALE GENOMIC DNA]</scope>
    <source>
        <strain evidence="15 16">IHI A82</strain>
    </source>
</reference>
<keyword evidence="9" id="KW-0119">Carbohydrate metabolism</keyword>
<evidence type="ECO:0000256" key="3">
    <source>
        <dbReference type="ARBA" id="ARBA00008682"/>
    </source>
</evidence>
<evidence type="ECO:0000256" key="13">
    <source>
        <dbReference type="SAM" id="SignalP"/>
    </source>
</evidence>
<feature type="signal peptide" evidence="13">
    <location>
        <begin position="1"/>
        <end position="19"/>
    </location>
</feature>
<dbReference type="PROSITE" id="PS51910">
    <property type="entry name" value="GH18_2"/>
    <property type="match status" value="1"/>
</dbReference>
<dbReference type="SUPFAM" id="SSF54556">
    <property type="entry name" value="Chitinase insertion domain"/>
    <property type="match status" value="1"/>
</dbReference>
<dbReference type="EC" id="3.2.1.14" evidence="4"/>
<comment type="catalytic activity">
    <reaction evidence="1">
        <text>Random endo-hydrolysis of N-acetyl-beta-D-glucosaminide (1-&gt;4)-beta-linkages in chitin and chitodextrins.</text>
        <dbReference type="EC" id="3.2.1.14"/>
    </reaction>
</comment>
<dbReference type="PROSITE" id="PS01095">
    <property type="entry name" value="GH18_1"/>
    <property type="match status" value="1"/>
</dbReference>
<keyword evidence="16" id="KW-1185">Reference proteome</keyword>
<comment type="subcellular location">
    <subcellularLocation>
        <location evidence="2">Secreted</location>
    </subcellularLocation>
</comment>
<keyword evidence="7 12" id="KW-0378">Hydrolase</keyword>
<dbReference type="FunFam" id="3.10.50.10:FF:000005">
    <property type="entry name" value="Endochitinase B1"/>
    <property type="match status" value="1"/>
</dbReference>
<dbReference type="InterPro" id="IPR001223">
    <property type="entry name" value="Glyco_hydro18_cat"/>
</dbReference>
<evidence type="ECO:0000259" key="14">
    <source>
        <dbReference type="PROSITE" id="PS51910"/>
    </source>
</evidence>
<dbReference type="Proteomes" id="UP000286045">
    <property type="component" value="Unassembled WGS sequence"/>
</dbReference>
<evidence type="ECO:0000256" key="4">
    <source>
        <dbReference type="ARBA" id="ARBA00012729"/>
    </source>
</evidence>
<dbReference type="Gene3D" id="3.10.50.10">
    <property type="match status" value="1"/>
</dbReference>
<dbReference type="PANTHER" id="PTHR11177">
    <property type="entry name" value="CHITINASE"/>
    <property type="match status" value="1"/>
</dbReference>
<dbReference type="FunFam" id="3.20.20.80:FF:000075">
    <property type="entry name" value="Sporulation-specific chitinase"/>
    <property type="match status" value="1"/>
</dbReference>
<dbReference type="STRING" id="363999.A0A439DGX6"/>
<keyword evidence="11" id="KW-0624">Polysaccharide degradation</keyword>